<gene>
    <name evidence="1" type="ORF">LCGC14_0403600</name>
</gene>
<organism evidence="1">
    <name type="scientific">marine sediment metagenome</name>
    <dbReference type="NCBI Taxonomy" id="412755"/>
    <lineage>
        <taxon>unclassified sequences</taxon>
        <taxon>metagenomes</taxon>
        <taxon>ecological metagenomes</taxon>
    </lineage>
</organism>
<evidence type="ECO:0008006" key="2">
    <source>
        <dbReference type="Google" id="ProtNLM"/>
    </source>
</evidence>
<dbReference type="InterPro" id="IPR027417">
    <property type="entry name" value="P-loop_NTPase"/>
</dbReference>
<dbReference type="AlphaFoldDB" id="A0A0F9TE78"/>
<evidence type="ECO:0000313" key="1">
    <source>
        <dbReference type="EMBL" id="KKN73187.1"/>
    </source>
</evidence>
<proteinExistence type="predicted"/>
<dbReference type="Gene3D" id="3.30.420.240">
    <property type="match status" value="1"/>
</dbReference>
<sequence length="464" mass="52885">MVAFVPDFSKIEKQTIAFNTLKQPAIDELLYGGAKGGGKSVFGCLWCYLQAYEIAQRFFPKAPPTHPLTVGFMGRKVGKDFKDTTLGTWKRFIPFDRYKIVGKPAEIIIEDRVKILTGGLDRSEEVQKFNSAELAFFFIDQAEETNVDDISVLRASLRLTIQDKELAYKGLFTANPRTCWLKDEFISNPTPNRKFVQALPGDNPLLPKKYIETLRDAFKHRPELLQAYLFGDWDSFEGPEQIIKDAWLRNAKESVASERVHKKYLVCDTARFGDDETVIFLMDNAEIEKQVIMPYCDHDEIAGRLAILSAQNDDCTIVVESVGSDIGAAVITDLRKMKKHVIEYTPQGQSIDPDKFYNQRAEAWHTAAKILSDGKFDRITNCPVNCRNMDSKTRGQLCVPTYEYRNGKILIESKKKIKTRLGNSPDRADTYVIGLWAWKKINAKPIRDRDRERSRGKILSPMAM</sequence>
<comment type="caution">
    <text evidence="1">The sequence shown here is derived from an EMBL/GenBank/DDBJ whole genome shotgun (WGS) entry which is preliminary data.</text>
</comment>
<name>A0A0F9TE78_9ZZZZ</name>
<accession>A0A0F9TE78</accession>
<reference evidence="1" key="1">
    <citation type="journal article" date="2015" name="Nature">
        <title>Complex archaea that bridge the gap between prokaryotes and eukaryotes.</title>
        <authorList>
            <person name="Spang A."/>
            <person name="Saw J.H."/>
            <person name="Jorgensen S.L."/>
            <person name="Zaremba-Niedzwiedzka K."/>
            <person name="Martijn J."/>
            <person name="Lind A.E."/>
            <person name="van Eijk R."/>
            <person name="Schleper C."/>
            <person name="Guy L."/>
            <person name="Ettema T.J."/>
        </authorList>
    </citation>
    <scope>NUCLEOTIDE SEQUENCE</scope>
</reference>
<dbReference type="EMBL" id="LAZR01000349">
    <property type="protein sequence ID" value="KKN73187.1"/>
    <property type="molecule type" value="Genomic_DNA"/>
</dbReference>
<dbReference type="Gene3D" id="3.40.50.300">
    <property type="entry name" value="P-loop containing nucleotide triphosphate hydrolases"/>
    <property type="match status" value="1"/>
</dbReference>
<protein>
    <recommendedName>
        <fullName evidence="2">Phage terminase large subunit N-terminal domain-containing protein</fullName>
    </recommendedName>
</protein>